<organism evidence="3 4">
    <name type="scientific">Planococcus versutus</name>
    <dbReference type="NCBI Taxonomy" id="1302659"/>
    <lineage>
        <taxon>Bacteria</taxon>
        <taxon>Bacillati</taxon>
        <taxon>Bacillota</taxon>
        <taxon>Bacilli</taxon>
        <taxon>Bacillales</taxon>
        <taxon>Caryophanaceae</taxon>
        <taxon>Planococcus</taxon>
    </lineage>
</organism>
<keyword evidence="2" id="KW-0472">Membrane</keyword>
<feature type="transmembrane region" description="Helical" evidence="2">
    <location>
        <begin position="6"/>
        <end position="24"/>
    </location>
</feature>
<evidence type="ECO:0000256" key="1">
    <source>
        <dbReference type="SAM" id="MobiDB-lite"/>
    </source>
</evidence>
<dbReference type="KEGG" id="pll:I858_006175"/>
<dbReference type="EMBL" id="CP016540">
    <property type="protein sequence ID" value="ANU26609.1"/>
    <property type="molecule type" value="Genomic_DNA"/>
</dbReference>
<protein>
    <submittedName>
        <fullName evidence="3">Uncharacterized protein</fullName>
    </submittedName>
</protein>
<sequence length="245" mass="28748">MFGLADLISLVISAFIILPVVVFLRESGYLLMSLILGVKNPRMTIGSGGRIIKIGMFDIRKYYHLYSWFSYDSLKREGKFAYISLYAGPILVNIAVAFTLNAMIANGMFEDNATFWNRFVFYAFYYVLFDVIPMKTANGMPNNGLIIYEMLRYGKRTDFNNEPFLPSTTEVEEQYHEDIEKIEEHKENQKDQIEEEREKENISKTQEKEIKKEIEKDKQESKEDLEDIKNQKQDQLEKHEDNMPK</sequence>
<keyword evidence="2" id="KW-0812">Transmembrane</keyword>
<dbReference type="AlphaFoldDB" id="A0A1B1S0B6"/>
<evidence type="ECO:0000313" key="4">
    <source>
        <dbReference type="Proteomes" id="UP000053354"/>
    </source>
</evidence>
<reference evidence="3" key="1">
    <citation type="submission" date="2016-10" db="EMBL/GenBank/DDBJ databases">
        <authorList>
            <person name="See-Too W.S."/>
        </authorList>
    </citation>
    <scope>NUCLEOTIDE SEQUENCE</scope>
    <source>
        <strain evidence="3">L10.15</strain>
    </source>
</reference>
<dbReference type="OrthoDB" id="849477at2"/>
<dbReference type="RefSeq" id="WP_049694064.1">
    <property type="nucleotide sequence ID" value="NZ_CP016540.2"/>
</dbReference>
<feature type="transmembrane region" description="Helical" evidence="2">
    <location>
        <begin position="80"/>
        <end position="103"/>
    </location>
</feature>
<dbReference type="STRING" id="1302659.I858_006175"/>
<dbReference type="Proteomes" id="UP000053354">
    <property type="component" value="Chromosome"/>
</dbReference>
<evidence type="ECO:0000313" key="3">
    <source>
        <dbReference type="EMBL" id="ANU26609.1"/>
    </source>
</evidence>
<feature type="region of interest" description="Disordered" evidence="1">
    <location>
        <begin position="184"/>
        <end position="245"/>
    </location>
</feature>
<proteinExistence type="predicted"/>
<evidence type="ECO:0000256" key="2">
    <source>
        <dbReference type="SAM" id="Phobius"/>
    </source>
</evidence>
<feature type="transmembrane region" description="Helical" evidence="2">
    <location>
        <begin position="115"/>
        <end position="132"/>
    </location>
</feature>
<accession>A0A1B1S0B6</accession>
<keyword evidence="4" id="KW-1185">Reference proteome</keyword>
<name>A0A1B1S0B6_9BACL</name>
<gene>
    <name evidence="3" type="ORF">I858_006175</name>
</gene>
<keyword evidence="2" id="KW-1133">Transmembrane helix</keyword>